<accession>A0ABY9GNF3</accession>
<name>A0ABY9GNF3_9PSED</name>
<organism evidence="1 2">
    <name type="scientific">Pseudomonas wuhanensis</name>
    <dbReference type="NCBI Taxonomy" id="2954098"/>
    <lineage>
        <taxon>Bacteria</taxon>
        <taxon>Pseudomonadati</taxon>
        <taxon>Pseudomonadota</taxon>
        <taxon>Gammaproteobacteria</taxon>
        <taxon>Pseudomonadales</taxon>
        <taxon>Pseudomonadaceae</taxon>
        <taxon>Pseudomonas</taxon>
    </lineage>
</organism>
<evidence type="ECO:0008006" key="3">
    <source>
        <dbReference type="Google" id="ProtNLM"/>
    </source>
</evidence>
<dbReference type="EMBL" id="CP117430">
    <property type="protein sequence ID" value="WLI17077.1"/>
    <property type="molecule type" value="Genomic_DNA"/>
</dbReference>
<dbReference type="RefSeq" id="WP_305422825.1">
    <property type="nucleotide sequence ID" value="NZ_CP117430.1"/>
</dbReference>
<evidence type="ECO:0000313" key="2">
    <source>
        <dbReference type="Proteomes" id="UP001230768"/>
    </source>
</evidence>
<keyword evidence="2" id="KW-1185">Reference proteome</keyword>
<sequence length="485" mass="54599">MSEAKDDRVEFSMPTKKVLAGRAGYICSHYDCLRNTKAPGQSKKRKDGLIGTGVAAHIYAASENGPRPPVGMTEEEIKDQSNGTWMCIYCSDLIDKFRWEYPAPRIHEMKRVREFAQHLTVTQFDAAYLVRWMGVQRFDQIVRDHLPDLVVASIIEKIREVGKRFIGDLCLDAHPIAKPPSSFSRKPLPIVIQQVGRSDQTAIITTAIASEYRWATEIATQFNQRLYEAGTYDVRLIDYGQVSISARVPETGELALEAVDLKATIMCKYNPTSSQGDVFLRASTVGGVKWLMEINGRPDAFTIASEMKLGTYYWPESTRQPPTLFREREAFESYATLIDRIAAGWDIVGRIGLRSTEERIKDNLHPGVFGISLVHSQDRLQEVQRACRKVRLAYELADKWGVEVYIGNLLDLRIDAATFREAVDRIMEGGPGLTHAIGDQLWLSDDQRRCLVVEYNCARIGISERFVSQPLTDGGASLMSRGHFA</sequence>
<reference evidence="1 2" key="1">
    <citation type="submission" date="2023-02" db="EMBL/GenBank/DDBJ databases">
        <title>Evolution of Hrp T3SS in non-pathogenic Pseudomonas fluorescens.</title>
        <authorList>
            <person name="Liao K."/>
            <person name="Wei H."/>
            <person name="Gu Y."/>
        </authorList>
    </citation>
    <scope>NUCLEOTIDE SEQUENCE [LARGE SCALE GENOMIC DNA]</scope>
    <source>
        <strain evidence="1 2">FP607</strain>
    </source>
</reference>
<protein>
    <recommendedName>
        <fullName evidence="3">ATP-grasp domain-containing protein</fullName>
    </recommendedName>
</protein>
<dbReference type="Proteomes" id="UP001230768">
    <property type="component" value="Chromosome"/>
</dbReference>
<gene>
    <name evidence="1" type="ORF">PSH88_22895</name>
</gene>
<proteinExistence type="predicted"/>
<evidence type="ECO:0000313" key="1">
    <source>
        <dbReference type="EMBL" id="WLI17077.1"/>
    </source>
</evidence>